<accession>A0A392UWG2</accession>
<evidence type="ECO:0000313" key="2">
    <source>
        <dbReference type="Proteomes" id="UP000265520"/>
    </source>
</evidence>
<feature type="non-terminal residue" evidence="1">
    <location>
        <position position="42"/>
    </location>
</feature>
<dbReference type="EMBL" id="LXQA010994479">
    <property type="protein sequence ID" value="MCI80374.1"/>
    <property type="molecule type" value="Genomic_DNA"/>
</dbReference>
<evidence type="ECO:0000313" key="1">
    <source>
        <dbReference type="EMBL" id="MCI80374.1"/>
    </source>
</evidence>
<reference evidence="1 2" key="1">
    <citation type="journal article" date="2018" name="Front. Plant Sci.">
        <title>Red Clover (Trifolium pratense) and Zigzag Clover (T. medium) - A Picture of Genomic Similarities and Differences.</title>
        <authorList>
            <person name="Dluhosova J."/>
            <person name="Istvanek J."/>
            <person name="Nedelnik J."/>
            <person name="Repkova J."/>
        </authorList>
    </citation>
    <scope>NUCLEOTIDE SEQUENCE [LARGE SCALE GENOMIC DNA]</scope>
    <source>
        <strain evidence="2">cv. 10/8</strain>
        <tissue evidence="1">Leaf</tissue>
    </source>
</reference>
<comment type="caution">
    <text evidence="1">The sequence shown here is derived from an EMBL/GenBank/DDBJ whole genome shotgun (WGS) entry which is preliminary data.</text>
</comment>
<sequence length="42" mass="4367">MFCSRMYCPRRLIALTSTVMTVSIGAPGGSGGLPIGDSKTFS</sequence>
<proteinExistence type="predicted"/>
<name>A0A392UWG2_9FABA</name>
<dbReference type="Proteomes" id="UP000265520">
    <property type="component" value="Unassembled WGS sequence"/>
</dbReference>
<keyword evidence="2" id="KW-1185">Reference proteome</keyword>
<protein>
    <submittedName>
        <fullName evidence="1">Uncharacterized protein</fullName>
    </submittedName>
</protein>
<dbReference type="AlphaFoldDB" id="A0A392UWG2"/>
<organism evidence="1 2">
    <name type="scientific">Trifolium medium</name>
    <dbReference type="NCBI Taxonomy" id="97028"/>
    <lineage>
        <taxon>Eukaryota</taxon>
        <taxon>Viridiplantae</taxon>
        <taxon>Streptophyta</taxon>
        <taxon>Embryophyta</taxon>
        <taxon>Tracheophyta</taxon>
        <taxon>Spermatophyta</taxon>
        <taxon>Magnoliopsida</taxon>
        <taxon>eudicotyledons</taxon>
        <taxon>Gunneridae</taxon>
        <taxon>Pentapetalae</taxon>
        <taxon>rosids</taxon>
        <taxon>fabids</taxon>
        <taxon>Fabales</taxon>
        <taxon>Fabaceae</taxon>
        <taxon>Papilionoideae</taxon>
        <taxon>50 kb inversion clade</taxon>
        <taxon>NPAAA clade</taxon>
        <taxon>Hologalegina</taxon>
        <taxon>IRL clade</taxon>
        <taxon>Trifolieae</taxon>
        <taxon>Trifolium</taxon>
    </lineage>
</organism>